<dbReference type="CDD" id="cd03784">
    <property type="entry name" value="GT1_Gtf-like"/>
    <property type="match status" value="1"/>
</dbReference>
<dbReference type="EMBL" id="JAAWWB010000001">
    <property type="protein sequence ID" value="KAG6791023.1"/>
    <property type="molecule type" value="Genomic_DNA"/>
</dbReference>
<evidence type="ECO:0000256" key="3">
    <source>
        <dbReference type="ARBA" id="ARBA00022676"/>
    </source>
</evidence>
<protein>
    <recommendedName>
        <fullName evidence="7">Glycosyltransferase</fullName>
        <ecNumber evidence="7">2.4.1.-</ecNumber>
    </recommendedName>
</protein>
<evidence type="ECO:0000256" key="1">
    <source>
        <dbReference type="ARBA" id="ARBA00004935"/>
    </source>
</evidence>
<keyword evidence="4 6" id="KW-0808">Transferase</keyword>
<keyword evidence="3 6" id="KW-0328">Glycosyltransferase</keyword>
<dbReference type="EC" id="2.4.1.-" evidence="7"/>
<comment type="catalytic activity">
    <reaction evidence="5">
        <text>an anthocyanidin + UDP-alpha-D-glucose + H(+) = an anthocyanidin 3-O-beta-D-glucoside + UDP</text>
        <dbReference type="Rhea" id="RHEA:20093"/>
        <dbReference type="ChEBI" id="CHEBI:15378"/>
        <dbReference type="ChEBI" id="CHEBI:16307"/>
        <dbReference type="ChEBI" id="CHEBI:58223"/>
        <dbReference type="ChEBI" id="CHEBI:58885"/>
        <dbReference type="ChEBI" id="CHEBI:143576"/>
        <dbReference type="EC" id="2.4.1.115"/>
    </reaction>
</comment>
<comment type="pathway">
    <text evidence="1">Pigment biosynthesis; anthocyanin biosynthesis.</text>
</comment>
<dbReference type="PANTHER" id="PTHR48047:SF84">
    <property type="entry name" value="GLYCOSYLTRANSFERASE"/>
    <property type="match status" value="1"/>
</dbReference>
<gene>
    <name evidence="9" type="ORF">POTOM_000133</name>
</gene>
<sequence>MLRRKENIVMFPFMAQGHIIPFLALALQLEQIKKYTVTIVNTPLNINKLRSSIPINCSIHLLEIPFDCSGYGLPPGTENSDSIPNHLIANLLHASVSLKPSFRKLISDLVKEQNGHPPLCIITDIFFGWCSEIAHEFGAFHAIFSGSGGFGIACHYYLWLNLPHQMKNSDEFTVPDFPEASKIHVTQLAENLRVVNGSDLYSVFLQNVLPEWMNSDGILLNTVEELDKVGLEYFRLKIGKPVWSIGPVLLSKRSQDQAATTAELCENWLDTKPVNSVLYISFGSQNAISAPHMMELAVALEASGKNFIWVVRAPIGFDINMEFKATEWLPEGFEERMKDSKRGLLVHKWAPQVEILSHKSISAFLSHGGWNSIIESLSHGVPLIGWPMAGEQFYNVMLLEEQIGVCVEVARGKSCEVRREDILKKIMLVMDETEKGKEMRKKALEVRDMIMDAVKDFKGSSVKAMDEFLNAALLRQEEAMRQVIHEE</sequence>
<accession>A0A8X8AKD2</accession>
<dbReference type="Pfam" id="PF00201">
    <property type="entry name" value="UDPGT"/>
    <property type="match status" value="1"/>
</dbReference>
<evidence type="ECO:0000256" key="8">
    <source>
        <dbReference type="SAM" id="Phobius"/>
    </source>
</evidence>
<evidence type="ECO:0000256" key="6">
    <source>
        <dbReference type="RuleBase" id="RU003718"/>
    </source>
</evidence>
<keyword evidence="8" id="KW-0812">Transmembrane</keyword>
<comment type="similarity">
    <text evidence="2 6">Belongs to the UDP-glycosyltransferase family.</text>
</comment>
<evidence type="ECO:0000256" key="5">
    <source>
        <dbReference type="ARBA" id="ARBA00047606"/>
    </source>
</evidence>
<dbReference type="Proteomes" id="UP000886885">
    <property type="component" value="Chromosome 1A"/>
</dbReference>
<dbReference type="FunFam" id="3.40.50.2000:FF:000064">
    <property type="entry name" value="Glycosyltransferase"/>
    <property type="match status" value="1"/>
</dbReference>
<evidence type="ECO:0000256" key="4">
    <source>
        <dbReference type="ARBA" id="ARBA00022679"/>
    </source>
</evidence>
<dbReference type="PANTHER" id="PTHR48047">
    <property type="entry name" value="GLYCOSYLTRANSFERASE"/>
    <property type="match status" value="1"/>
</dbReference>
<keyword evidence="8" id="KW-1133">Transmembrane helix</keyword>
<dbReference type="FunFam" id="3.40.50.2000:FF:000103">
    <property type="entry name" value="Glycosyltransferase"/>
    <property type="match status" value="1"/>
</dbReference>
<organism evidence="9 10">
    <name type="scientific">Populus tomentosa</name>
    <name type="common">Chinese white poplar</name>
    <dbReference type="NCBI Taxonomy" id="118781"/>
    <lineage>
        <taxon>Eukaryota</taxon>
        <taxon>Viridiplantae</taxon>
        <taxon>Streptophyta</taxon>
        <taxon>Embryophyta</taxon>
        <taxon>Tracheophyta</taxon>
        <taxon>Spermatophyta</taxon>
        <taxon>Magnoliopsida</taxon>
        <taxon>eudicotyledons</taxon>
        <taxon>Gunneridae</taxon>
        <taxon>Pentapetalae</taxon>
        <taxon>rosids</taxon>
        <taxon>fabids</taxon>
        <taxon>Malpighiales</taxon>
        <taxon>Salicaceae</taxon>
        <taxon>Saliceae</taxon>
        <taxon>Populus</taxon>
    </lineage>
</organism>
<dbReference type="AlphaFoldDB" id="A0A8X8AKD2"/>
<proteinExistence type="inferred from homology"/>
<keyword evidence="10" id="KW-1185">Reference proteome</keyword>
<dbReference type="GO" id="GO:0047213">
    <property type="term" value="F:anthocyanidin 3-O-glucosyltransferase activity"/>
    <property type="evidence" value="ECO:0007669"/>
    <property type="project" value="UniProtKB-EC"/>
</dbReference>
<evidence type="ECO:0000256" key="7">
    <source>
        <dbReference type="RuleBase" id="RU362057"/>
    </source>
</evidence>
<dbReference type="InterPro" id="IPR035595">
    <property type="entry name" value="UDP_glycos_trans_CS"/>
</dbReference>
<evidence type="ECO:0000256" key="2">
    <source>
        <dbReference type="ARBA" id="ARBA00009995"/>
    </source>
</evidence>
<dbReference type="PROSITE" id="PS00375">
    <property type="entry name" value="UDPGT"/>
    <property type="match status" value="1"/>
</dbReference>
<dbReference type="OrthoDB" id="5835829at2759"/>
<comment type="caution">
    <text evidence="9">The sequence shown here is derived from an EMBL/GenBank/DDBJ whole genome shotgun (WGS) entry which is preliminary data.</text>
</comment>
<name>A0A8X8AKD2_POPTO</name>
<feature type="transmembrane region" description="Helical" evidence="8">
    <location>
        <begin position="7"/>
        <end position="27"/>
    </location>
</feature>
<reference evidence="9" key="1">
    <citation type="journal article" date="2020" name="bioRxiv">
        <title>Hybrid origin of Populus tomentosa Carr. identified through genome sequencing and phylogenomic analysis.</title>
        <authorList>
            <person name="An X."/>
            <person name="Gao K."/>
            <person name="Chen Z."/>
            <person name="Li J."/>
            <person name="Yang X."/>
            <person name="Yang X."/>
            <person name="Zhou J."/>
            <person name="Guo T."/>
            <person name="Zhao T."/>
            <person name="Huang S."/>
            <person name="Miao D."/>
            <person name="Khan W.U."/>
            <person name="Rao P."/>
            <person name="Ye M."/>
            <person name="Lei B."/>
            <person name="Liao W."/>
            <person name="Wang J."/>
            <person name="Ji L."/>
            <person name="Li Y."/>
            <person name="Guo B."/>
            <person name="Mustafa N.S."/>
            <person name="Li S."/>
            <person name="Yun Q."/>
            <person name="Keller S.R."/>
            <person name="Mao J."/>
            <person name="Zhang R."/>
            <person name="Strauss S.H."/>
        </authorList>
    </citation>
    <scope>NUCLEOTIDE SEQUENCE</scope>
    <source>
        <strain evidence="9">GM15</strain>
        <tissue evidence="9">Leaf</tissue>
    </source>
</reference>
<keyword evidence="8" id="KW-0472">Membrane</keyword>
<dbReference type="InterPro" id="IPR002213">
    <property type="entry name" value="UDP_glucos_trans"/>
</dbReference>
<evidence type="ECO:0000313" key="10">
    <source>
        <dbReference type="Proteomes" id="UP000886885"/>
    </source>
</evidence>
<evidence type="ECO:0000313" key="9">
    <source>
        <dbReference type="EMBL" id="KAG6791023.1"/>
    </source>
</evidence>